<dbReference type="EMBL" id="QRHZ01000030">
    <property type="protein sequence ID" value="RHG12621.1"/>
    <property type="molecule type" value="Genomic_DNA"/>
</dbReference>
<dbReference type="Gene3D" id="3.40.630.30">
    <property type="match status" value="1"/>
</dbReference>
<proteinExistence type="predicted"/>
<evidence type="ECO:0000313" key="1">
    <source>
        <dbReference type="EMBL" id="RHG12621.1"/>
    </source>
</evidence>
<evidence type="ECO:0008006" key="3">
    <source>
        <dbReference type="Google" id="ProtNLM"/>
    </source>
</evidence>
<evidence type="ECO:0000313" key="2">
    <source>
        <dbReference type="Proteomes" id="UP000284220"/>
    </source>
</evidence>
<dbReference type="RefSeq" id="WP_118198257.1">
    <property type="nucleotide sequence ID" value="NZ_JBCJBY010000019.1"/>
</dbReference>
<organism evidence="1 2">
    <name type="scientific">Blautia obeum</name>
    <dbReference type="NCBI Taxonomy" id="40520"/>
    <lineage>
        <taxon>Bacteria</taxon>
        <taxon>Bacillati</taxon>
        <taxon>Bacillota</taxon>
        <taxon>Clostridia</taxon>
        <taxon>Lachnospirales</taxon>
        <taxon>Lachnospiraceae</taxon>
        <taxon>Blautia</taxon>
    </lineage>
</organism>
<sequence>MNAKDVSEFEYVELSKSGISDDVINNFDCGNQDMSDYLHLQAKTDAAQSKCVTYVLVDSTKSRIYAYSTISSYAMYYYELADKFHTKPMTDDGNVLVTIPAVEIKMFAIDKALRKQVAYILDPIRKRHFSTIFFQWFIEKLYYMSMSVIGFQIIFLRANDEGFNLYSRNGFIEYNEYIDTYDTKAEGCIPMVETMYDAETVLFL</sequence>
<accession>A0A414S6G3</accession>
<gene>
    <name evidence="1" type="ORF">DW272_18295</name>
</gene>
<comment type="caution">
    <text evidence="1">The sequence shown here is derived from an EMBL/GenBank/DDBJ whole genome shotgun (WGS) entry which is preliminary data.</text>
</comment>
<protein>
    <recommendedName>
        <fullName evidence="3">N-acetyltransferase</fullName>
    </recommendedName>
</protein>
<dbReference type="AlphaFoldDB" id="A0A414S6G3"/>
<name>A0A414S6G3_9FIRM</name>
<dbReference type="Proteomes" id="UP000284220">
    <property type="component" value="Unassembled WGS sequence"/>
</dbReference>
<reference evidence="1 2" key="1">
    <citation type="submission" date="2018-08" db="EMBL/GenBank/DDBJ databases">
        <title>A genome reference for cultivated species of the human gut microbiota.</title>
        <authorList>
            <person name="Zou Y."/>
            <person name="Xue W."/>
            <person name="Luo G."/>
        </authorList>
    </citation>
    <scope>NUCLEOTIDE SEQUENCE [LARGE SCALE GENOMIC DNA]</scope>
    <source>
        <strain evidence="1 2">AM22-9LB</strain>
    </source>
</reference>